<dbReference type="InterPro" id="IPR015422">
    <property type="entry name" value="PyrdxlP-dep_Trfase_small"/>
</dbReference>
<dbReference type="Gene3D" id="3.90.1150.10">
    <property type="entry name" value="Aspartate Aminotransferase, domain 1"/>
    <property type="match status" value="1"/>
</dbReference>
<dbReference type="PANTHER" id="PTHR30244">
    <property type="entry name" value="TRANSAMINASE"/>
    <property type="match status" value="1"/>
</dbReference>
<gene>
    <name evidence="5" type="ORF">DS843_28075</name>
</gene>
<evidence type="ECO:0000256" key="2">
    <source>
        <dbReference type="PIRSR" id="PIRSR000390-1"/>
    </source>
</evidence>
<evidence type="ECO:0000256" key="1">
    <source>
        <dbReference type="ARBA" id="ARBA00037999"/>
    </source>
</evidence>
<keyword evidence="5" id="KW-0808">Transferase</keyword>
<dbReference type="PANTHER" id="PTHR30244:SF34">
    <property type="entry name" value="DTDP-4-AMINO-4,6-DIDEOXYGALACTOSE TRANSAMINASE"/>
    <property type="match status" value="1"/>
</dbReference>
<dbReference type="EMBL" id="QOKW01000039">
    <property type="protein sequence ID" value="KAA0676213.1"/>
    <property type="molecule type" value="Genomic_DNA"/>
</dbReference>
<evidence type="ECO:0000256" key="3">
    <source>
        <dbReference type="PIRSR" id="PIRSR000390-2"/>
    </source>
</evidence>
<protein>
    <submittedName>
        <fullName evidence="5">DegT/DnrJ/EryC1/StrS family aminotransferase</fullName>
    </submittedName>
</protein>
<dbReference type="GO" id="GO:0000271">
    <property type="term" value="P:polysaccharide biosynthetic process"/>
    <property type="evidence" value="ECO:0007669"/>
    <property type="project" value="TreeGrafter"/>
</dbReference>
<accession>A0A9W7KNG9</accession>
<dbReference type="PIRSF" id="PIRSF000390">
    <property type="entry name" value="PLP_StrS"/>
    <property type="match status" value="1"/>
</dbReference>
<keyword evidence="5" id="KW-0032">Aminotransferase</keyword>
<dbReference type="InterPro" id="IPR015424">
    <property type="entry name" value="PyrdxlP-dep_Trfase"/>
</dbReference>
<dbReference type="GO" id="GO:0008483">
    <property type="term" value="F:transaminase activity"/>
    <property type="evidence" value="ECO:0007669"/>
    <property type="project" value="UniProtKB-KW"/>
</dbReference>
<feature type="active site" description="Proton acceptor" evidence="2">
    <location>
        <position position="198"/>
    </location>
</feature>
<evidence type="ECO:0000313" key="6">
    <source>
        <dbReference type="Proteomes" id="UP000480854"/>
    </source>
</evidence>
<dbReference type="InterPro" id="IPR015421">
    <property type="entry name" value="PyrdxlP-dep_Trfase_major"/>
</dbReference>
<evidence type="ECO:0000256" key="4">
    <source>
        <dbReference type="RuleBase" id="RU004508"/>
    </source>
</evidence>
<dbReference type="SUPFAM" id="SSF53383">
    <property type="entry name" value="PLP-dependent transferases"/>
    <property type="match status" value="1"/>
</dbReference>
<keyword evidence="6" id="KW-1185">Reference proteome</keyword>
<dbReference type="InterPro" id="IPR000653">
    <property type="entry name" value="DegT/StrS_aminotransferase"/>
</dbReference>
<dbReference type="RefSeq" id="WP_149472139.1">
    <property type="nucleotide sequence ID" value="NZ_QOKW01000039.1"/>
</dbReference>
<dbReference type="Pfam" id="PF01041">
    <property type="entry name" value="DegT_DnrJ_EryC1"/>
    <property type="match status" value="1"/>
</dbReference>
<comment type="similarity">
    <text evidence="1 4">Belongs to the DegT/DnrJ/EryC1 family.</text>
</comment>
<dbReference type="CDD" id="cd00616">
    <property type="entry name" value="AHBA_syn"/>
    <property type="match status" value="1"/>
</dbReference>
<reference evidence="5 6" key="1">
    <citation type="submission" date="2018-07" db="EMBL/GenBank/DDBJ databases">
        <title>Genome sequence of Azospirillum sp. ATCC 49961.</title>
        <authorList>
            <person name="Sant'Anna F.H."/>
            <person name="Baldani J.I."/>
            <person name="Zilli J.E."/>
            <person name="Reis V.M."/>
            <person name="Hartmann A."/>
            <person name="Cruz L."/>
            <person name="de Souza E.M."/>
            <person name="de Oliveira Pedrosa F."/>
            <person name="Passaglia L.M.P."/>
        </authorList>
    </citation>
    <scope>NUCLEOTIDE SEQUENCE [LARGE SCALE GENOMIC DNA]</scope>
    <source>
        <strain evidence="5 6">ATCC 49961</strain>
    </source>
</reference>
<feature type="modified residue" description="N6-(pyridoxal phosphate)lysine" evidence="3">
    <location>
        <position position="198"/>
    </location>
</feature>
<dbReference type="AlphaFoldDB" id="A0A9W7KNG9"/>
<sequence length="396" mass="43104">MRPTPDPIADDAAAPPREPVAFHRHDLGDAELAAIAEVFRGPILTTGALVERFEARFAETLGRKHALAVTSCTGALHMSLLALGIGPGDEVITTPMTFVATASAIIEVGATPVFVDVEPDTGNLDAARVEAAITPRTRAVMPVHLYGLMCDMTALRAIADRHGLALIEDAAHCIEGVRGGMRPGEASATACFSFYATKNLTCGEGGALVTDDTALYEKLKLIRLHGIDRSLLSRHTSARGDWDMVAMGWKYNMSNIEAAILLPQLDRLADNLERRRALAARYRALLADLPGVHLPANRPDSVHARHLFPIWVEDERDDLVAWLRGAGIGCVVNYRPVHLTQYFRDAHGYREGMFPQAERIGARTLSLPFYPGMPESHVDRVVATLRASQGRPRTVC</sequence>
<dbReference type="Proteomes" id="UP000480854">
    <property type="component" value="Unassembled WGS sequence"/>
</dbReference>
<evidence type="ECO:0000313" key="5">
    <source>
        <dbReference type="EMBL" id="KAA0676213.1"/>
    </source>
</evidence>
<dbReference type="Gene3D" id="3.40.640.10">
    <property type="entry name" value="Type I PLP-dependent aspartate aminotransferase-like (Major domain)"/>
    <property type="match status" value="1"/>
</dbReference>
<name>A0A9W7KNG9_9PROT</name>
<dbReference type="OrthoDB" id="9768668at2"/>
<organism evidence="5 6">
    <name type="scientific">Roseomonas genomospecies 6</name>
    <dbReference type="NCBI Taxonomy" id="214106"/>
    <lineage>
        <taxon>Bacteria</taxon>
        <taxon>Pseudomonadati</taxon>
        <taxon>Pseudomonadota</taxon>
        <taxon>Alphaproteobacteria</taxon>
        <taxon>Acetobacterales</taxon>
        <taxon>Roseomonadaceae</taxon>
        <taxon>Roseomonas</taxon>
    </lineage>
</organism>
<proteinExistence type="inferred from homology"/>
<dbReference type="GO" id="GO:0030170">
    <property type="term" value="F:pyridoxal phosphate binding"/>
    <property type="evidence" value="ECO:0007669"/>
    <property type="project" value="TreeGrafter"/>
</dbReference>
<comment type="caution">
    <text evidence="5">The sequence shown here is derived from an EMBL/GenBank/DDBJ whole genome shotgun (WGS) entry which is preliminary data.</text>
</comment>
<keyword evidence="3 4" id="KW-0663">Pyridoxal phosphate</keyword>